<dbReference type="RefSeq" id="XP_064682986.1">
    <property type="nucleotide sequence ID" value="XM_064830484.1"/>
</dbReference>
<keyword evidence="4" id="KW-1185">Reference proteome</keyword>
<gene>
    <name evidence="3" type="ORF">ATC70_011290</name>
</gene>
<feature type="signal peptide" evidence="2">
    <location>
        <begin position="1"/>
        <end position="19"/>
    </location>
</feature>
<protein>
    <submittedName>
        <fullName evidence="3">Uncharacterized protein</fullName>
    </submittedName>
</protein>
<evidence type="ECO:0000313" key="4">
    <source>
        <dbReference type="Proteomes" id="UP001304243"/>
    </source>
</evidence>
<reference evidence="3 4" key="1">
    <citation type="submission" date="2022-11" db="EMBL/GenBank/DDBJ databases">
        <title>Mucor velutinosus strain NIH1002 WGS.</title>
        <authorList>
            <person name="Subramanian P."/>
            <person name="Mullikin J.C."/>
            <person name="Segre J.A."/>
            <person name="Zelazny A.M."/>
        </authorList>
    </citation>
    <scope>NUCLEOTIDE SEQUENCE [LARGE SCALE GENOMIC DNA]</scope>
    <source>
        <strain evidence="3 4">NIH1002</strain>
    </source>
</reference>
<feature type="region of interest" description="Disordered" evidence="1">
    <location>
        <begin position="71"/>
        <end position="98"/>
    </location>
</feature>
<feature type="region of interest" description="Disordered" evidence="1">
    <location>
        <begin position="22"/>
        <end position="46"/>
    </location>
</feature>
<organism evidence="3 4">
    <name type="scientific">Mucor velutinosus</name>
    <dbReference type="NCBI Taxonomy" id="708070"/>
    <lineage>
        <taxon>Eukaryota</taxon>
        <taxon>Fungi</taxon>
        <taxon>Fungi incertae sedis</taxon>
        <taxon>Mucoromycota</taxon>
        <taxon>Mucoromycotina</taxon>
        <taxon>Mucoromycetes</taxon>
        <taxon>Mucorales</taxon>
        <taxon>Mucorineae</taxon>
        <taxon>Mucoraceae</taxon>
        <taxon>Mucor</taxon>
    </lineage>
</organism>
<evidence type="ECO:0000256" key="1">
    <source>
        <dbReference type="SAM" id="MobiDB-lite"/>
    </source>
</evidence>
<evidence type="ECO:0000313" key="3">
    <source>
        <dbReference type="EMBL" id="KAK4516320.1"/>
    </source>
</evidence>
<dbReference type="AlphaFoldDB" id="A0AAN7HTK8"/>
<sequence>MKYATCFIVSFLFVFSVHASTSSESKQDVADSGTDQVPPIGFPPVKVPAAADNSNLPLHVQIDTEGNSINVDLRSNDADASSSSQTPSGLPAVPSPFRSAATKIWTL</sequence>
<feature type="chain" id="PRO_5042969428" evidence="2">
    <location>
        <begin position="20"/>
        <end position="107"/>
    </location>
</feature>
<feature type="compositionally biased region" description="Polar residues" evidence="1">
    <location>
        <begin position="78"/>
        <end position="88"/>
    </location>
</feature>
<comment type="caution">
    <text evidence="3">The sequence shown here is derived from an EMBL/GenBank/DDBJ whole genome shotgun (WGS) entry which is preliminary data.</text>
</comment>
<accession>A0AAN7HTK8</accession>
<dbReference type="EMBL" id="JASEJX010000014">
    <property type="protein sequence ID" value="KAK4516320.1"/>
    <property type="molecule type" value="Genomic_DNA"/>
</dbReference>
<keyword evidence="2" id="KW-0732">Signal</keyword>
<proteinExistence type="predicted"/>
<name>A0AAN7HTK8_9FUNG</name>
<evidence type="ECO:0000256" key="2">
    <source>
        <dbReference type="SAM" id="SignalP"/>
    </source>
</evidence>
<dbReference type="GeneID" id="89954976"/>
<dbReference type="Proteomes" id="UP001304243">
    <property type="component" value="Unassembled WGS sequence"/>
</dbReference>